<feature type="transmembrane region" description="Helical" evidence="1">
    <location>
        <begin position="197"/>
        <end position="218"/>
    </location>
</feature>
<feature type="transmembrane region" description="Helical" evidence="1">
    <location>
        <begin position="268"/>
        <end position="288"/>
    </location>
</feature>
<sequence length="506" mass="53976">MVAAVKPDGRWARLGMPVGFLVLSAVFAGAYLTGPEPVRLVLLLLSGVIAAIAIALGVRINALPDRRPWMLTVLALAMLSIANAAWYLPAAIAGGAQTPPDWMAVPPQMAGYVFFLAASLMIVLRHTPRDASGTIDAAVWGVALATPVWEFLFRPRLLAAGQDTATQLFVLTQLLVLFGICGALLRVARTSGRGQVSLWYLFGALGMTLLGTAAVHMLPAGSGSQGSVPALLFALGYLSLGAAGLHPSAVRLMSPQRCATGGTPKMQLSMFGAAMLLIPVVGAIGQLTGSPPDGLLLTLAPMLTIPLVLIRIGRLNVQRSRDQRALAHQAAHDELTGLINRRELFTLMERAIERHADGRGGDLALLYCDLNEFKPINDRYGHEAGDAVLRATARRIAGAVREGDVVARIGGDEFLIFCPDADSDTAYALGSRIVRALAEPISWRGETLRVSTALGTTVWTQRETVAPDVLLAAADTRMYENKRTQTNRSVYCSDEASSPTLRTSRM</sequence>
<dbReference type="PROSITE" id="PS50887">
    <property type="entry name" value="GGDEF"/>
    <property type="match status" value="1"/>
</dbReference>
<keyword evidence="4" id="KW-1185">Reference proteome</keyword>
<dbReference type="InterPro" id="IPR000160">
    <property type="entry name" value="GGDEF_dom"/>
</dbReference>
<feature type="transmembrane region" description="Helical" evidence="1">
    <location>
        <begin position="109"/>
        <end position="125"/>
    </location>
</feature>
<dbReference type="InterPro" id="IPR043128">
    <property type="entry name" value="Rev_trsase/Diguanyl_cyclase"/>
</dbReference>
<keyword evidence="1" id="KW-0472">Membrane</keyword>
<feature type="transmembrane region" description="Helical" evidence="1">
    <location>
        <begin position="137"/>
        <end position="153"/>
    </location>
</feature>
<dbReference type="SUPFAM" id="SSF55073">
    <property type="entry name" value="Nucleotide cyclase"/>
    <property type="match status" value="1"/>
</dbReference>
<dbReference type="OrthoDB" id="3278283at2"/>
<evidence type="ECO:0000259" key="2">
    <source>
        <dbReference type="PROSITE" id="PS50887"/>
    </source>
</evidence>
<dbReference type="PANTHER" id="PTHR46663">
    <property type="entry name" value="DIGUANYLATE CYCLASE DGCT-RELATED"/>
    <property type="match status" value="1"/>
</dbReference>
<name>I0H9Z0_ACTM4</name>
<dbReference type="Gene3D" id="3.30.70.270">
    <property type="match status" value="1"/>
</dbReference>
<gene>
    <name evidence="3" type="ordered locus">AMIS_46070</name>
</gene>
<organism evidence="3 4">
    <name type="scientific">Actinoplanes missouriensis (strain ATCC 14538 / DSM 43046 / CBS 188.64 / JCM 3121 / NBRC 102363 / NCIMB 12654 / NRRL B-3342 / UNCC 431)</name>
    <dbReference type="NCBI Taxonomy" id="512565"/>
    <lineage>
        <taxon>Bacteria</taxon>
        <taxon>Bacillati</taxon>
        <taxon>Actinomycetota</taxon>
        <taxon>Actinomycetes</taxon>
        <taxon>Micromonosporales</taxon>
        <taxon>Micromonosporaceae</taxon>
        <taxon>Actinoplanes</taxon>
    </lineage>
</organism>
<accession>I0H9Z0</accession>
<dbReference type="STRING" id="512565.AMIS_46070"/>
<evidence type="ECO:0000256" key="1">
    <source>
        <dbReference type="SAM" id="Phobius"/>
    </source>
</evidence>
<dbReference type="PANTHER" id="PTHR46663:SF2">
    <property type="entry name" value="GGDEF DOMAIN-CONTAINING PROTEIN"/>
    <property type="match status" value="1"/>
</dbReference>
<dbReference type="SMART" id="SM00267">
    <property type="entry name" value="GGDEF"/>
    <property type="match status" value="1"/>
</dbReference>
<dbReference type="CDD" id="cd01949">
    <property type="entry name" value="GGDEF"/>
    <property type="match status" value="1"/>
</dbReference>
<dbReference type="NCBIfam" id="TIGR00254">
    <property type="entry name" value="GGDEF"/>
    <property type="match status" value="1"/>
</dbReference>
<feature type="transmembrane region" description="Helical" evidence="1">
    <location>
        <begin position="69"/>
        <end position="89"/>
    </location>
</feature>
<feature type="transmembrane region" description="Helical" evidence="1">
    <location>
        <begin position="294"/>
        <end position="313"/>
    </location>
</feature>
<dbReference type="AlphaFoldDB" id="I0H9Z0"/>
<proteinExistence type="predicted"/>
<feature type="domain" description="GGDEF" evidence="2">
    <location>
        <begin position="361"/>
        <end position="494"/>
    </location>
</feature>
<dbReference type="Proteomes" id="UP000007882">
    <property type="component" value="Chromosome"/>
</dbReference>
<dbReference type="InterPro" id="IPR029787">
    <property type="entry name" value="Nucleotide_cyclase"/>
</dbReference>
<protein>
    <recommendedName>
        <fullName evidence="2">GGDEF domain-containing protein</fullName>
    </recommendedName>
</protein>
<dbReference type="eggNOG" id="COG2199">
    <property type="taxonomic scope" value="Bacteria"/>
</dbReference>
<dbReference type="Pfam" id="PF00990">
    <property type="entry name" value="GGDEF"/>
    <property type="match status" value="1"/>
</dbReference>
<feature type="transmembrane region" description="Helical" evidence="1">
    <location>
        <begin position="38"/>
        <end position="57"/>
    </location>
</feature>
<feature type="transmembrane region" description="Helical" evidence="1">
    <location>
        <begin position="230"/>
        <end position="247"/>
    </location>
</feature>
<keyword evidence="1" id="KW-1133">Transmembrane helix</keyword>
<dbReference type="HOGENOM" id="CLU_000445_11_30_11"/>
<evidence type="ECO:0000313" key="3">
    <source>
        <dbReference type="EMBL" id="BAL89827.1"/>
    </source>
</evidence>
<evidence type="ECO:0000313" key="4">
    <source>
        <dbReference type="Proteomes" id="UP000007882"/>
    </source>
</evidence>
<dbReference type="KEGG" id="ams:AMIS_46070"/>
<dbReference type="InterPro" id="IPR052163">
    <property type="entry name" value="DGC-Regulatory_Protein"/>
</dbReference>
<dbReference type="PATRIC" id="fig|512565.3.peg.4592"/>
<feature type="transmembrane region" description="Helical" evidence="1">
    <location>
        <begin position="165"/>
        <end position="185"/>
    </location>
</feature>
<reference evidence="3 4" key="1">
    <citation type="submission" date="2012-02" db="EMBL/GenBank/DDBJ databases">
        <title>Complete genome sequence of Actinoplanes missouriensis 431 (= NBRC 102363).</title>
        <authorList>
            <person name="Ohnishi Y."/>
            <person name="Ishikawa J."/>
            <person name="Sekine M."/>
            <person name="Hosoyama A."/>
            <person name="Harada T."/>
            <person name="Narita H."/>
            <person name="Hata T."/>
            <person name="Konno Y."/>
            <person name="Tutikane K."/>
            <person name="Fujita N."/>
            <person name="Horinouchi S."/>
            <person name="Hayakawa M."/>
        </authorList>
    </citation>
    <scope>NUCLEOTIDE SEQUENCE [LARGE SCALE GENOMIC DNA]</scope>
    <source>
        <strain evidence="4">ATCC 14538 / DSM 43046 / CBS 188.64 / JCM 3121 / NBRC 102363 / NCIMB 12654 / NRRL B-3342 / UNCC 431</strain>
    </source>
</reference>
<keyword evidence="1" id="KW-0812">Transmembrane</keyword>
<dbReference type="EMBL" id="AP012319">
    <property type="protein sequence ID" value="BAL89827.1"/>
    <property type="molecule type" value="Genomic_DNA"/>
</dbReference>
<feature type="transmembrane region" description="Helical" evidence="1">
    <location>
        <begin position="12"/>
        <end position="32"/>
    </location>
</feature>